<dbReference type="RefSeq" id="WP_182540663.1">
    <property type="nucleotide sequence ID" value="NZ_JACGXA010000001.1"/>
</dbReference>
<evidence type="ECO:0000256" key="1">
    <source>
        <dbReference type="SAM" id="Phobius"/>
    </source>
</evidence>
<reference evidence="2 3" key="1">
    <citation type="submission" date="2020-07" db="EMBL/GenBank/DDBJ databases">
        <title>Sequencing the genomes of 1000 actinobacteria strains.</title>
        <authorList>
            <person name="Klenk H.-P."/>
        </authorList>
    </citation>
    <scope>NUCLEOTIDE SEQUENCE [LARGE SCALE GENOMIC DNA]</scope>
    <source>
        <strain evidence="2 3">DSM 21349</strain>
    </source>
</reference>
<name>A0A7W3J220_9ACTN</name>
<feature type="transmembrane region" description="Helical" evidence="1">
    <location>
        <begin position="211"/>
        <end position="231"/>
    </location>
</feature>
<keyword evidence="3" id="KW-1185">Reference proteome</keyword>
<feature type="transmembrane region" description="Helical" evidence="1">
    <location>
        <begin position="12"/>
        <end position="31"/>
    </location>
</feature>
<gene>
    <name evidence="2" type="ORF">FB382_003132</name>
</gene>
<feature type="transmembrane region" description="Helical" evidence="1">
    <location>
        <begin position="138"/>
        <end position="157"/>
    </location>
</feature>
<keyword evidence="1" id="KW-1133">Transmembrane helix</keyword>
<dbReference type="EMBL" id="JACGXA010000001">
    <property type="protein sequence ID" value="MBA8804841.1"/>
    <property type="molecule type" value="Genomic_DNA"/>
</dbReference>
<keyword evidence="1" id="KW-0472">Membrane</keyword>
<organism evidence="2 3">
    <name type="scientific">Nocardioides ginsengisegetis</name>
    <dbReference type="NCBI Taxonomy" id="661491"/>
    <lineage>
        <taxon>Bacteria</taxon>
        <taxon>Bacillati</taxon>
        <taxon>Actinomycetota</taxon>
        <taxon>Actinomycetes</taxon>
        <taxon>Propionibacteriales</taxon>
        <taxon>Nocardioidaceae</taxon>
        <taxon>Nocardioides</taxon>
    </lineage>
</organism>
<dbReference type="Pfam" id="PF09490">
    <property type="entry name" value="CbtA"/>
    <property type="match status" value="1"/>
</dbReference>
<feature type="transmembrane region" description="Helical" evidence="1">
    <location>
        <begin position="64"/>
        <end position="86"/>
    </location>
</feature>
<comment type="caution">
    <text evidence="2">The sequence shown here is derived from an EMBL/GenBank/DDBJ whole genome shotgun (WGS) entry which is preliminary data.</text>
</comment>
<keyword evidence="1" id="KW-0812">Transmembrane</keyword>
<protein>
    <submittedName>
        <fullName evidence="2">Putative cobalt transporter CbtA</fullName>
    </submittedName>
</protein>
<proteinExistence type="predicted"/>
<accession>A0A7W3J220</accession>
<evidence type="ECO:0000313" key="2">
    <source>
        <dbReference type="EMBL" id="MBA8804841.1"/>
    </source>
</evidence>
<evidence type="ECO:0000313" key="3">
    <source>
        <dbReference type="Proteomes" id="UP000580910"/>
    </source>
</evidence>
<dbReference type="Proteomes" id="UP000580910">
    <property type="component" value="Unassembled WGS sequence"/>
</dbReference>
<dbReference type="AlphaFoldDB" id="A0A7W3J220"/>
<dbReference type="InterPro" id="IPR012666">
    <property type="entry name" value="CbtA_put"/>
</dbReference>
<feature type="transmembrane region" description="Helical" evidence="1">
    <location>
        <begin position="169"/>
        <end position="191"/>
    </location>
</feature>
<sequence length="253" mass="26326">MKQPWATRLGRGALAGLAGGVSAVAILWGFVEPALERAIALEDVGAGGHAHTEGAGVTRLQQQIGGTLTVVIVPVLLGLAFAVVYASSRHRLSGTSEVTRSVSLGGLAFFALALIPAILVPANPPGVGDPGTVNTRTLTYLLAILLGVSVVGAAFAIHARLQERTASTVMVRLQTVLVSAGLTAGILLLAPRVREQAPALVPSDLLWQFRAASLLQLAVMWLAMGLVLGLLERRADRSSRARVRESSARQSAV</sequence>
<feature type="transmembrane region" description="Helical" evidence="1">
    <location>
        <begin position="98"/>
        <end position="118"/>
    </location>
</feature>